<dbReference type="HOGENOM" id="CLU_858076_0_0_1"/>
<reference evidence="3 4" key="1">
    <citation type="submission" date="2014-12" db="EMBL/GenBank/DDBJ databases">
        <authorList>
            <person name="Neuveglise Cecile"/>
        </authorList>
    </citation>
    <scope>NUCLEOTIDE SEQUENCE [LARGE SCALE GENOMIC DNA]</scope>
    <source>
        <strain evidence="3 4">CBS 12615</strain>
    </source>
</reference>
<evidence type="ECO:0000313" key="4">
    <source>
        <dbReference type="Proteomes" id="UP000054304"/>
    </source>
</evidence>
<evidence type="ECO:0000256" key="1">
    <source>
        <dbReference type="SAM" id="MobiDB-lite"/>
    </source>
</evidence>
<evidence type="ECO:0000313" key="3">
    <source>
        <dbReference type="EMBL" id="CEP63686.1"/>
    </source>
</evidence>
<dbReference type="GeneID" id="34687204"/>
<dbReference type="InterPro" id="IPR029178">
    <property type="entry name" value="Ecm11_C"/>
</dbReference>
<proteinExistence type="predicted"/>
<dbReference type="Proteomes" id="UP000054304">
    <property type="component" value="Unassembled WGS sequence"/>
</dbReference>
<feature type="compositionally biased region" description="Polar residues" evidence="1">
    <location>
        <begin position="1"/>
        <end position="17"/>
    </location>
</feature>
<accession>A0A0C7MUY5</accession>
<dbReference type="Pfam" id="PF15463">
    <property type="entry name" value="ECM11"/>
    <property type="match status" value="1"/>
</dbReference>
<name>A0A0C7MUY5_9SACH</name>
<organism evidence="3 4">
    <name type="scientific">Lachancea lanzarotensis</name>
    <dbReference type="NCBI Taxonomy" id="1245769"/>
    <lineage>
        <taxon>Eukaryota</taxon>
        <taxon>Fungi</taxon>
        <taxon>Dikarya</taxon>
        <taxon>Ascomycota</taxon>
        <taxon>Saccharomycotina</taxon>
        <taxon>Saccharomycetes</taxon>
        <taxon>Saccharomycetales</taxon>
        <taxon>Saccharomycetaceae</taxon>
        <taxon>Lachancea</taxon>
    </lineage>
</organism>
<dbReference type="AlphaFoldDB" id="A0A0C7MUY5"/>
<sequence>MSTIKHVQKFQELSSVPSKMERVDSAAENKPKTYAKVETASKTPDKCSNKMGNWDSRPALKEKATNLPPNPTETKPKETNRSQTLLQNFQAPSKDKILDQTELAKLLDSGAENHIKIEEPAVSSVALHPQTPVIGEKRSPTRSCGSPIAKRAQFNISHDETGPVVSPNLNLLPLNTTVGNDNDSDFDVTDLKDPPSPLQCASPLKPDPYQPLLLDLHESDLETESQSYYDEVFREVKDESERAALVEFAKMDIRTWTASGDKLQQEQHAVLVRLVEARMRLSAKFKVITDLVNERALALTDQGLLLDRKLKRIQDLGKEILDIL</sequence>
<feature type="region of interest" description="Disordered" evidence="1">
    <location>
        <begin position="1"/>
        <end position="82"/>
    </location>
</feature>
<dbReference type="EMBL" id="LN736368">
    <property type="protein sequence ID" value="CEP63686.1"/>
    <property type="molecule type" value="Genomic_DNA"/>
</dbReference>
<dbReference type="RefSeq" id="XP_022629898.1">
    <property type="nucleotide sequence ID" value="XM_022770571.1"/>
</dbReference>
<gene>
    <name evidence="3" type="ORF">LALA0_S09e00232g</name>
</gene>
<feature type="domain" description="Extracellular mutant protein 11 C-terminal" evidence="2">
    <location>
        <begin position="211"/>
        <end position="321"/>
    </location>
</feature>
<keyword evidence="4" id="KW-1185">Reference proteome</keyword>
<feature type="compositionally biased region" description="Basic and acidic residues" evidence="1">
    <location>
        <begin position="19"/>
        <end position="31"/>
    </location>
</feature>
<evidence type="ECO:0000259" key="2">
    <source>
        <dbReference type="Pfam" id="PF15463"/>
    </source>
</evidence>
<dbReference type="OrthoDB" id="4056678at2759"/>
<protein>
    <submittedName>
        <fullName evidence="3">LALA0S09e00232g1_1</fullName>
    </submittedName>
</protein>